<dbReference type="Pfam" id="PF03781">
    <property type="entry name" value="FGE-sulfatase"/>
    <property type="match status" value="1"/>
</dbReference>
<organism evidence="3 4">
    <name type="scientific">Salinicoccus sesuvii</name>
    <dbReference type="NCBI Taxonomy" id="868281"/>
    <lineage>
        <taxon>Bacteria</taxon>
        <taxon>Bacillati</taxon>
        <taxon>Bacillota</taxon>
        <taxon>Bacilli</taxon>
        <taxon>Bacillales</taxon>
        <taxon>Staphylococcaceae</taxon>
        <taxon>Salinicoccus</taxon>
    </lineage>
</organism>
<reference evidence="4" key="1">
    <citation type="journal article" date="2019" name="Int. J. Syst. Evol. Microbiol.">
        <title>The Global Catalogue of Microorganisms (GCM) 10K type strain sequencing project: providing services to taxonomists for standard genome sequencing and annotation.</title>
        <authorList>
            <consortium name="The Broad Institute Genomics Platform"/>
            <consortium name="The Broad Institute Genome Sequencing Center for Infectious Disease"/>
            <person name="Wu L."/>
            <person name="Ma J."/>
        </authorList>
    </citation>
    <scope>NUCLEOTIDE SEQUENCE [LARGE SCALE GENOMIC DNA]</scope>
    <source>
        <strain evidence="4">CCM 7756</strain>
    </source>
</reference>
<sequence length="321" mass="36308">MKNQSCCSGSREMIQNSTIKKAEQEKQNEPRGDDVRFESKMVRIPGGNFLMGTEDGEGFASDGEGPIRNVEVSPFYIDAHTVTNREFAQFVKETGYRTEAESYGWSFIFYKLLPEKYEPTVQQLPGIPWWYAAEGVYWYQPEGQGSSIKERMEHPVIHVSWNDAAEFCKWAGKRLPTEAEWEMAARGGLEQKKFPWGDELTPDGVHYCNIWQGDFPRENTLEDGFMSTAPAESFPPNGYGLYNVAGNVWEWCSDWFAKSNQHRSGVDPTGPMEGKAKVMRGGSYLCHHSYCNRYRVAARSSNTMDSSAGNIGFRCVVSAID</sequence>
<feature type="region of interest" description="Disordered" evidence="1">
    <location>
        <begin position="1"/>
        <end position="33"/>
    </location>
</feature>
<evidence type="ECO:0000259" key="2">
    <source>
        <dbReference type="Pfam" id="PF03781"/>
    </source>
</evidence>
<gene>
    <name evidence="3" type="ORF">ACFOEO_04110</name>
</gene>
<dbReference type="InterPro" id="IPR042095">
    <property type="entry name" value="SUMF_sf"/>
</dbReference>
<dbReference type="Gene3D" id="3.90.1580.10">
    <property type="entry name" value="paralog of FGE (formylglycine-generating enzyme)"/>
    <property type="match status" value="1"/>
</dbReference>
<dbReference type="InterPro" id="IPR051043">
    <property type="entry name" value="Sulfatase_Mod_Factor_Kinase"/>
</dbReference>
<keyword evidence="4" id="KW-1185">Reference proteome</keyword>
<proteinExistence type="predicted"/>
<dbReference type="EMBL" id="JBHRVQ010000001">
    <property type="protein sequence ID" value="MFC3387781.1"/>
    <property type="molecule type" value="Genomic_DNA"/>
</dbReference>
<feature type="domain" description="Sulfatase-modifying factor enzyme-like" evidence="2">
    <location>
        <begin position="40"/>
        <end position="316"/>
    </location>
</feature>
<evidence type="ECO:0000256" key="1">
    <source>
        <dbReference type="SAM" id="MobiDB-lite"/>
    </source>
</evidence>
<evidence type="ECO:0000313" key="3">
    <source>
        <dbReference type="EMBL" id="MFC3387781.1"/>
    </source>
</evidence>
<dbReference type="PANTHER" id="PTHR23150:SF19">
    <property type="entry name" value="FORMYLGLYCINE-GENERATING ENZYME"/>
    <property type="match status" value="1"/>
</dbReference>
<dbReference type="RefSeq" id="WP_380652227.1">
    <property type="nucleotide sequence ID" value="NZ_JBHRVQ010000001.1"/>
</dbReference>
<feature type="compositionally biased region" description="Polar residues" evidence="1">
    <location>
        <begin position="1"/>
        <end position="19"/>
    </location>
</feature>
<dbReference type="Proteomes" id="UP001595637">
    <property type="component" value="Unassembled WGS sequence"/>
</dbReference>
<name>A0ABV7N5C6_9STAP</name>
<dbReference type="PANTHER" id="PTHR23150">
    <property type="entry name" value="SULFATASE MODIFYING FACTOR 1, 2"/>
    <property type="match status" value="1"/>
</dbReference>
<dbReference type="InterPro" id="IPR016187">
    <property type="entry name" value="CTDL_fold"/>
</dbReference>
<dbReference type="SUPFAM" id="SSF56436">
    <property type="entry name" value="C-type lectin-like"/>
    <property type="match status" value="1"/>
</dbReference>
<feature type="compositionally biased region" description="Basic and acidic residues" evidence="1">
    <location>
        <begin position="20"/>
        <end position="33"/>
    </location>
</feature>
<evidence type="ECO:0000313" key="4">
    <source>
        <dbReference type="Proteomes" id="UP001595637"/>
    </source>
</evidence>
<accession>A0ABV7N5C6</accession>
<comment type="caution">
    <text evidence="3">The sequence shown here is derived from an EMBL/GenBank/DDBJ whole genome shotgun (WGS) entry which is preliminary data.</text>
</comment>
<protein>
    <submittedName>
        <fullName evidence="3">Formylglycine-generating enzyme family protein</fullName>
    </submittedName>
</protein>
<dbReference type="InterPro" id="IPR005532">
    <property type="entry name" value="SUMF_dom"/>
</dbReference>